<dbReference type="PANTHER" id="PTHR11049:SF16">
    <property type="entry name" value="PROTEIN VDLD"/>
    <property type="match status" value="1"/>
</dbReference>
<dbReference type="InterPro" id="IPR029069">
    <property type="entry name" value="HotDog_dom_sf"/>
</dbReference>
<dbReference type="PANTHER" id="PTHR11049">
    <property type="entry name" value="ACYL COENZYME A THIOESTER HYDROLASE"/>
    <property type="match status" value="1"/>
</dbReference>
<dbReference type="PROSITE" id="PS51770">
    <property type="entry name" value="HOTDOG_ACOT"/>
    <property type="match status" value="1"/>
</dbReference>
<dbReference type="STRING" id="517418.Ctha_0319"/>
<dbReference type="InterPro" id="IPR006683">
    <property type="entry name" value="Thioestr_dom"/>
</dbReference>
<dbReference type="RefSeq" id="WP_012498874.1">
    <property type="nucleotide sequence ID" value="NC_011026.1"/>
</dbReference>
<dbReference type="KEGG" id="cts:Ctha_0319"/>
<dbReference type="HOGENOM" id="CLU_050164_3_2_10"/>
<evidence type="ECO:0000313" key="6">
    <source>
        <dbReference type="Proteomes" id="UP000001208"/>
    </source>
</evidence>
<dbReference type="SUPFAM" id="SSF54637">
    <property type="entry name" value="Thioesterase/thiol ester dehydrase-isomerase"/>
    <property type="match status" value="1"/>
</dbReference>
<accession>B3QTZ2</accession>
<protein>
    <submittedName>
        <fullName evidence="5">Thioesterase superfamily protein</fullName>
    </submittedName>
</protein>
<dbReference type="Gene3D" id="3.10.129.10">
    <property type="entry name" value="Hotdog Thioesterase"/>
    <property type="match status" value="1"/>
</dbReference>
<dbReference type="InterPro" id="IPR040170">
    <property type="entry name" value="Cytosol_ACT"/>
</dbReference>
<keyword evidence="2 3" id="KW-0378">Hydrolase</keyword>
<comment type="similarity">
    <text evidence="1">Belongs to the acyl coenzyme A hydrolase family.</text>
</comment>
<evidence type="ECO:0000259" key="4">
    <source>
        <dbReference type="PROSITE" id="PS51770"/>
    </source>
</evidence>
<gene>
    <name evidence="5" type="ordered locus">Ctha_0319</name>
</gene>
<evidence type="ECO:0000256" key="3">
    <source>
        <dbReference type="PROSITE-ProRule" id="PRU01106"/>
    </source>
</evidence>
<evidence type="ECO:0000313" key="5">
    <source>
        <dbReference type="EMBL" id="ACF12790.1"/>
    </source>
</evidence>
<evidence type="ECO:0000256" key="1">
    <source>
        <dbReference type="ARBA" id="ARBA00010458"/>
    </source>
</evidence>
<dbReference type="Pfam" id="PF03061">
    <property type="entry name" value="4HBT"/>
    <property type="match status" value="1"/>
</dbReference>
<dbReference type="AlphaFoldDB" id="B3QTZ2"/>
<feature type="domain" description="HotDog ACOT-type" evidence="4">
    <location>
        <begin position="12"/>
        <end position="124"/>
    </location>
</feature>
<proteinExistence type="inferred from homology"/>
<reference evidence="5 6" key="1">
    <citation type="submission" date="2008-06" db="EMBL/GenBank/DDBJ databases">
        <title>Complete sequence of Chloroherpeton thalassium ATCC 35110.</title>
        <authorList>
            <consortium name="US DOE Joint Genome Institute"/>
            <person name="Lucas S."/>
            <person name="Copeland A."/>
            <person name="Lapidus A."/>
            <person name="Glavina del Rio T."/>
            <person name="Dalin E."/>
            <person name="Tice H."/>
            <person name="Bruce D."/>
            <person name="Goodwin L."/>
            <person name="Pitluck S."/>
            <person name="Schmutz J."/>
            <person name="Larimer F."/>
            <person name="Land M."/>
            <person name="Hauser L."/>
            <person name="Kyrpides N."/>
            <person name="Mikhailova N."/>
            <person name="Liu Z."/>
            <person name="Li T."/>
            <person name="Zhao F."/>
            <person name="Overmann J."/>
            <person name="Bryant D.A."/>
            <person name="Richardson P."/>
        </authorList>
    </citation>
    <scope>NUCLEOTIDE SEQUENCE [LARGE SCALE GENOMIC DNA]</scope>
    <source>
        <strain evidence="6">ATCC 35110 / GB-78</strain>
    </source>
</reference>
<dbReference type="GO" id="GO:0052816">
    <property type="term" value="F:long-chain fatty acyl-CoA hydrolase activity"/>
    <property type="evidence" value="ECO:0007669"/>
    <property type="project" value="TreeGrafter"/>
</dbReference>
<dbReference type="CDD" id="cd03442">
    <property type="entry name" value="BFIT_BACH"/>
    <property type="match status" value="1"/>
</dbReference>
<dbReference type="GO" id="GO:0005829">
    <property type="term" value="C:cytosol"/>
    <property type="evidence" value="ECO:0007669"/>
    <property type="project" value="TreeGrafter"/>
</dbReference>
<dbReference type="OrthoDB" id="9791628at2"/>
<keyword evidence="6" id="KW-1185">Reference proteome</keyword>
<dbReference type="InterPro" id="IPR033120">
    <property type="entry name" value="HOTDOG_ACOT"/>
</dbReference>
<dbReference type="Proteomes" id="UP000001208">
    <property type="component" value="Chromosome"/>
</dbReference>
<evidence type="ECO:0000256" key="2">
    <source>
        <dbReference type="ARBA" id="ARBA00022801"/>
    </source>
</evidence>
<organism evidence="5 6">
    <name type="scientific">Chloroherpeton thalassium (strain ATCC 35110 / GB-78)</name>
    <dbReference type="NCBI Taxonomy" id="517418"/>
    <lineage>
        <taxon>Bacteria</taxon>
        <taxon>Pseudomonadati</taxon>
        <taxon>Chlorobiota</taxon>
        <taxon>Chlorobiia</taxon>
        <taxon>Chlorobiales</taxon>
        <taxon>Chloroherpetonaceae</taxon>
        <taxon>Chloroherpeton</taxon>
    </lineage>
</organism>
<dbReference type="EMBL" id="CP001100">
    <property type="protein sequence ID" value="ACF12790.1"/>
    <property type="molecule type" value="Genomic_DNA"/>
</dbReference>
<dbReference type="eggNOG" id="COG1607">
    <property type="taxonomic scope" value="Bacteria"/>
</dbReference>
<dbReference type="GO" id="GO:0006637">
    <property type="term" value="P:acyl-CoA metabolic process"/>
    <property type="evidence" value="ECO:0007669"/>
    <property type="project" value="TreeGrafter"/>
</dbReference>
<name>B3QTZ2_CHLT3</name>
<sequence>MSEKTRPAKPVSASRVETTHFVTPPDVNYLGNLAGGKLMHWMDLTAAIAAGRHANAVSVTASVDSLDFKHPINLGEVVIIKASVNRAFNSSMEVGVKVISENLITGEQKVCNRAYFTFVAIDDSLSPTSVPAVLPETEEEKQRYNKAELRRQIRLLNKG</sequence>